<feature type="transmembrane region" description="Helical" evidence="1">
    <location>
        <begin position="70"/>
        <end position="87"/>
    </location>
</feature>
<sequence>MSKPTRVDDVTRAAVRWLLRLESGHACASERQVFKAWLAESPNHLAAWRQVAARGNEVQRASSVQWLRRTLPIGLAAVLLGLALCFAT</sequence>
<comment type="caution">
    <text evidence="3">The sequence shown here is derived from an EMBL/GenBank/DDBJ whole genome shotgun (WGS) entry which is preliminary data.</text>
</comment>
<name>A0A0J6GPK8_PSETA</name>
<evidence type="ECO:0000313" key="4">
    <source>
        <dbReference type="Proteomes" id="UP000036395"/>
    </source>
</evidence>
<dbReference type="InterPro" id="IPR032623">
    <property type="entry name" value="FecR_N"/>
</dbReference>
<dbReference type="PATRIC" id="fig|47884.3.peg.3244"/>
<evidence type="ECO:0000256" key="1">
    <source>
        <dbReference type="SAM" id="Phobius"/>
    </source>
</evidence>
<dbReference type="OrthoDB" id="7023656at2"/>
<keyword evidence="1" id="KW-0472">Membrane</keyword>
<organism evidence="3 4">
    <name type="scientific">Pseudomonas taetrolens</name>
    <dbReference type="NCBI Taxonomy" id="47884"/>
    <lineage>
        <taxon>Bacteria</taxon>
        <taxon>Pseudomonadati</taxon>
        <taxon>Pseudomonadota</taxon>
        <taxon>Gammaproteobacteria</taxon>
        <taxon>Pseudomonadales</taxon>
        <taxon>Pseudomonadaceae</taxon>
        <taxon>Pseudomonas</taxon>
    </lineage>
</organism>
<gene>
    <name evidence="3" type="ORF">TU78_13900</name>
</gene>
<dbReference type="RefSeq" id="WP_048382099.1">
    <property type="nucleotide sequence ID" value="NZ_FNRS01000001.1"/>
</dbReference>
<feature type="domain" description="FecR N-terminal" evidence="2">
    <location>
        <begin position="12"/>
        <end position="53"/>
    </location>
</feature>
<reference evidence="3 4" key="1">
    <citation type="submission" date="2015-02" db="EMBL/GenBank/DDBJ databases">
        <title>Pseudomonas helleri sp. nov. and Pseudomonas weihenstephanensis sp. nov., isolated from raw cows milk.</title>
        <authorList>
            <person name="von Neubeck M."/>
            <person name="Huptas C."/>
            <person name="Wenning M."/>
            <person name="Scherer S."/>
        </authorList>
    </citation>
    <scope>NUCLEOTIDE SEQUENCE [LARGE SCALE GENOMIC DNA]</scope>
    <source>
        <strain evidence="3 4">DSM 21104</strain>
    </source>
</reference>
<dbReference type="AlphaFoldDB" id="A0A0J6GPK8"/>
<protein>
    <recommendedName>
        <fullName evidence="2">FecR N-terminal domain-containing protein</fullName>
    </recommendedName>
</protein>
<dbReference type="Pfam" id="PF16220">
    <property type="entry name" value="DUF4880"/>
    <property type="match status" value="1"/>
</dbReference>
<keyword evidence="1" id="KW-0812">Transmembrane</keyword>
<evidence type="ECO:0000313" key="3">
    <source>
        <dbReference type="EMBL" id="KMM84323.1"/>
    </source>
</evidence>
<dbReference type="Proteomes" id="UP000036395">
    <property type="component" value="Unassembled WGS sequence"/>
</dbReference>
<proteinExistence type="predicted"/>
<evidence type="ECO:0000259" key="2">
    <source>
        <dbReference type="Pfam" id="PF16220"/>
    </source>
</evidence>
<keyword evidence="1" id="KW-1133">Transmembrane helix</keyword>
<dbReference type="EMBL" id="JYLA01000005">
    <property type="protein sequence ID" value="KMM84323.1"/>
    <property type="molecule type" value="Genomic_DNA"/>
</dbReference>
<accession>A0A0J6GPK8</accession>